<gene>
    <name evidence="1" type="ORF">OCV57_01585</name>
</gene>
<dbReference type="InterPro" id="IPR017853">
    <property type="entry name" value="GH"/>
</dbReference>
<evidence type="ECO:0000313" key="1">
    <source>
        <dbReference type="EMBL" id="MCU6704617.1"/>
    </source>
</evidence>
<accession>A0AAE3IFS8</accession>
<sequence length="478" mass="55156">MSEYKIYSLHMGKAKCAVDLGDGSERGEYVNQDYILNKMGRPHRSISLMYCYYPLDKEFPGRISEVMKDEDVSFAWDYPYDDYFTYKGGLEGNTEGEPFTFMRDVRRHGQDVTLTLTVDPHVSDEQLIAIANDLRPFGRLLLRINHEATGNWFSFNKRCTYQEVADFYCRFNKILKEYAPNVSTILCIGGIEDLNKNEIEKEAEFSQAVKETDIWSVDKYMALHWGWPYDVAERGGTSHSRSNVKDIYNMTKRSFERFKEINGGVTKPMVMSEFNADGDVTGPYDQAAMVKEFCDMLKADGEDWFSGFTFYQFRDRGRLGLEIQDPNYADCGIEQPVMKTYKEIIHDDFFKPTMTRGDEVTLPCTLRWGGSEDAEGLEIPLHFEKNPHFCEVTFDDDSNIMMEINGKWFYKSPEAKTIDLMAAFFEKPLEGEADLTLRLFAPPASGENDLSIEDGLMNSYTEIKKLPDIRIRFEPVEL</sequence>
<dbReference type="AlphaFoldDB" id="A0AAE3IFS8"/>
<protein>
    <submittedName>
        <fullName evidence="1">Uncharacterized protein</fullName>
    </submittedName>
</protein>
<comment type="caution">
    <text evidence="1">The sequence shown here is derived from an EMBL/GenBank/DDBJ whole genome shotgun (WGS) entry which is preliminary data.</text>
</comment>
<dbReference type="RefSeq" id="WP_267300280.1">
    <property type="nucleotide sequence ID" value="NZ_JAOQJZ010000001.1"/>
</dbReference>
<dbReference type="SUPFAM" id="SSF51445">
    <property type="entry name" value="(Trans)glycosidases"/>
    <property type="match status" value="1"/>
</dbReference>
<dbReference type="EMBL" id="JAOQJZ010000001">
    <property type="protein sequence ID" value="MCU6704617.1"/>
    <property type="molecule type" value="Genomic_DNA"/>
</dbReference>
<organism evidence="1 2">
    <name type="scientific">Hominimerdicola aceti</name>
    <dbReference type="NCBI Taxonomy" id="2981726"/>
    <lineage>
        <taxon>Bacteria</taxon>
        <taxon>Bacillati</taxon>
        <taxon>Bacillota</taxon>
        <taxon>Clostridia</taxon>
        <taxon>Eubacteriales</taxon>
        <taxon>Oscillospiraceae</taxon>
        <taxon>Hominimerdicola</taxon>
    </lineage>
</organism>
<proteinExistence type="predicted"/>
<evidence type="ECO:0000313" key="2">
    <source>
        <dbReference type="Proteomes" id="UP001208131"/>
    </source>
</evidence>
<keyword evidence="2" id="KW-1185">Reference proteome</keyword>
<dbReference type="Gene3D" id="3.20.20.80">
    <property type="entry name" value="Glycosidases"/>
    <property type="match status" value="1"/>
</dbReference>
<reference evidence="1 2" key="1">
    <citation type="journal article" date="2021" name="ISME Commun">
        <title>Automated analysis of genomic sequences facilitates high-throughput and comprehensive description of bacteria.</title>
        <authorList>
            <person name="Hitch T.C.A."/>
        </authorList>
    </citation>
    <scope>NUCLEOTIDE SEQUENCE [LARGE SCALE GENOMIC DNA]</scope>
    <source>
        <strain evidence="1 2">Sanger_31</strain>
    </source>
</reference>
<name>A0AAE3IFS8_9FIRM</name>
<dbReference type="Proteomes" id="UP001208131">
    <property type="component" value="Unassembled WGS sequence"/>
</dbReference>